<comment type="caution">
    <text evidence="4">The sequence shown here is derived from an EMBL/GenBank/DDBJ whole genome shotgun (WGS) entry which is preliminary data.</text>
</comment>
<evidence type="ECO:0000313" key="5">
    <source>
        <dbReference type="Proteomes" id="UP000541444"/>
    </source>
</evidence>
<feature type="non-terminal residue" evidence="4">
    <location>
        <position position="1"/>
    </location>
</feature>
<keyword evidence="2" id="KW-0560">Oxidoreductase</keyword>
<dbReference type="GO" id="GO:0004471">
    <property type="term" value="F:malate dehydrogenase (decarboxylating) (NAD+) activity"/>
    <property type="evidence" value="ECO:0007669"/>
    <property type="project" value="TreeGrafter"/>
</dbReference>
<dbReference type="Proteomes" id="UP000541444">
    <property type="component" value="Unassembled WGS sequence"/>
</dbReference>
<dbReference type="Pfam" id="PF00390">
    <property type="entry name" value="malic"/>
    <property type="match status" value="1"/>
</dbReference>
<dbReference type="PANTHER" id="PTHR23406:SF32">
    <property type="entry name" value="NADP-DEPENDENT MALIC ENZYME"/>
    <property type="match status" value="1"/>
</dbReference>
<evidence type="ECO:0000313" key="4">
    <source>
        <dbReference type="EMBL" id="KAF6171621.1"/>
    </source>
</evidence>
<accession>A0A7J7NWP3</accession>
<organism evidence="4 5">
    <name type="scientific">Kingdonia uniflora</name>
    <dbReference type="NCBI Taxonomy" id="39325"/>
    <lineage>
        <taxon>Eukaryota</taxon>
        <taxon>Viridiplantae</taxon>
        <taxon>Streptophyta</taxon>
        <taxon>Embryophyta</taxon>
        <taxon>Tracheophyta</taxon>
        <taxon>Spermatophyta</taxon>
        <taxon>Magnoliopsida</taxon>
        <taxon>Ranunculales</taxon>
        <taxon>Circaeasteraceae</taxon>
        <taxon>Kingdonia</taxon>
    </lineage>
</organism>
<dbReference type="OrthoDB" id="5365701at2759"/>
<sequence>VLIWGIGVSIRVDVPVTWGDEKVRVVVKKEDIDKAVNKVGMIVVTDGNYILGPGDLGVQGIGIPIGKHDMYIAATGMNLQRACTSRAVLGSDQPESRHGPDPTRIHREKFSTMTTNDYFTKHPELKKKFENEITNDYWGY</sequence>
<keyword evidence="5" id="KW-1185">Reference proteome</keyword>
<dbReference type="GO" id="GO:0005739">
    <property type="term" value="C:mitochondrion"/>
    <property type="evidence" value="ECO:0007669"/>
    <property type="project" value="TreeGrafter"/>
</dbReference>
<dbReference type="PANTHER" id="PTHR23406">
    <property type="entry name" value="MALIC ENZYME-RELATED"/>
    <property type="match status" value="1"/>
</dbReference>
<reference evidence="4 5" key="1">
    <citation type="journal article" date="2020" name="IScience">
        <title>Genome Sequencing of the Endangered Kingdonia uniflora (Circaeasteraceae, Ranunculales) Reveals Potential Mechanisms of Evolutionary Specialization.</title>
        <authorList>
            <person name="Sun Y."/>
            <person name="Deng T."/>
            <person name="Zhang A."/>
            <person name="Moore M.J."/>
            <person name="Landis J.B."/>
            <person name="Lin N."/>
            <person name="Zhang H."/>
            <person name="Zhang X."/>
            <person name="Huang J."/>
            <person name="Zhang X."/>
            <person name="Sun H."/>
            <person name="Wang H."/>
        </authorList>
    </citation>
    <scope>NUCLEOTIDE SEQUENCE [LARGE SCALE GENOMIC DNA]</scope>
    <source>
        <strain evidence="4">TB1705</strain>
        <tissue evidence="4">Leaf</tissue>
    </source>
</reference>
<dbReference type="GO" id="GO:0006108">
    <property type="term" value="P:malate metabolic process"/>
    <property type="evidence" value="ECO:0007669"/>
    <property type="project" value="TreeGrafter"/>
</dbReference>
<dbReference type="InterPro" id="IPR012301">
    <property type="entry name" value="Malic_N_dom"/>
</dbReference>
<name>A0A7J7NWP3_9MAGN</name>
<evidence type="ECO:0000259" key="3">
    <source>
        <dbReference type="Pfam" id="PF00390"/>
    </source>
</evidence>
<dbReference type="InterPro" id="IPR046346">
    <property type="entry name" value="Aminoacid_DH-like_N_sf"/>
</dbReference>
<proteinExistence type="predicted"/>
<protein>
    <recommendedName>
        <fullName evidence="3">Malic enzyme N-terminal domain-containing protein</fullName>
    </recommendedName>
</protein>
<evidence type="ECO:0000256" key="1">
    <source>
        <dbReference type="ARBA" id="ARBA00001946"/>
    </source>
</evidence>
<dbReference type="InterPro" id="IPR037062">
    <property type="entry name" value="Malic_N_dom_sf"/>
</dbReference>
<comment type="cofactor">
    <cofactor evidence="1">
        <name>Mg(2+)</name>
        <dbReference type="ChEBI" id="CHEBI:18420"/>
    </cofactor>
</comment>
<gene>
    <name evidence="4" type="ORF">GIB67_030387</name>
</gene>
<dbReference type="AlphaFoldDB" id="A0A7J7NWP3"/>
<evidence type="ECO:0000256" key="2">
    <source>
        <dbReference type="ARBA" id="ARBA00023002"/>
    </source>
</evidence>
<dbReference type="Gene3D" id="3.40.50.10380">
    <property type="entry name" value="Malic enzyme, N-terminal domain"/>
    <property type="match status" value="1"/>
</dbReference>
<dbReference type="SUPFAM" id="SSF53223">
    <property type="entry name" value="Aminoacid dehydrogenase-like, N-terminal domain"/>
    <property type="match status" value="1"/>
</dbReference>
<feature type="domain" description="Malic enzyme N-terminal" evidence="3">
    <location>
        <begin position="36"/>
        <end position="81"/>
    </location>
</feature>
<dbReference type="EMBL" id="JACGCM010000468">
    <property type="protein sequence ID" value="KAF6171621.1"/>
    <property type="molecule type" value="Genomic_DNA"/>
</dbReference>